<dbReference type="Gene3D" id="3.40.50.850">
    <property type="entry name" value="Isochorismatase-like"/>
    <property type="match status" value="1"/>
</dbReference>
<evidence type="ECO:0000259" key="3">
    <source>
        <dbReference type="Pfam" id="PF00857"/>
    </source>
</evidence>
<dbReference type="SUPFAM" id="SSF52499">
    <property type="entry name" value="Isochorismatase-like hydrolases"/>
    <property type="match status" value="1"/>
</dbReference>
<proteinExistence type="predicted"/>
<protein>
    <submittedName>
        <fullName evidence="4">Peroxyureidoacrylate/ureidoacrylate amidohydrolase</fullName>
        <ecNumber evidence="4">3.5.1.110</ecNumber>
    </submittedName>
</protein>
<dbReference type="CDD" id="cd00431">
    <property type="entry name" value="cysteine_hydrolases"/>
    <property type="match status" value="1"/>
</dbReference>
<evidence type="ECO:0000256" key="2">
    <source>
        <dbReference type="SAM" id="MobiDB-lite"/>
    </source>
</evidence>
<dbReference type="InterPro" id="IPR036380">
    <property type="entry name" value="Isochorismatase-like_sf"/>
</dbReference>
<dbReference type="PANTHER" id="PTHR43540">
    <property type="entry name" value="PEROXYUREIDOACRYLATE/UREIDOACRYLATE AMIDOHYDROLASE-RELATED"/>
    <property type="match status" value="1"/>
</dbReference>
<dbReference type="InterPro" id="IPR000868">
    <property type="entry name" value="Isochorismatase-like_dom"/>
</dbReference>
<gene>
    <name evidence="4" type="primary">rutB</name>
    <name evidence="4" type="ORF">HMF8227_01682</name>
</gene>
<dbReference type="EC" id="3.5.1.110" evidence="4"/>
<evidence type="ECO:0000313" key="4">
    <source>
        <dbReference type="EMBL" id="AWL12155.1"/>
    </source>
</evidence>
<feature type="region of interest" description="Disordered" evidence="2">
    <location>
        <begin position="1"/>
        <end position="31"/>
    </location>
</feature>
<feature type="domain" description="Isochorismatase-like" evidence="3">
    <location>
        <begin position="80"/>
        <end position="231"/>
    </location>
</feature>
<dbReference type="RefSeq" id="WP_109339756.1">
    <property type="nucleotide sequence ID" value="NZ_CP029347.1"/>
</dbReference>
<accession>A0A2S2E3C9</accession>
<organism evidence="4 5">
    <name type="scientific">Saliniradius amylolyticus</name>
    <dbReference type="NCBI Taxonomy" id="2183582"/>
    <lineage>
        <taxon>Bacteria</taxon>
        <taxon>Pseudomonadati</taxon>
        <taxon>Pseudomonadota</taxon>
        <taxon>Gammaproteobacteria</taxon>
        <taxon>Alteromonadales</taxon>
        <taxon>Alteromonadaceae</taxon>
        <taxon>Saliniradius</taxon>
    </lineage>
</organism>
<dbReference type="PANTHER" id="PTHR43540:SF1">
    <property type="entry name" value="ISOCHORISMATASE HYDROLASE"/>
    <property type="match status" value="1"/>
</dbReference>
<dbReference type="Pfam" id="PF00857">
    <property type="entry name" value="Isochorismatase"/>
    <property type="match status" value="1"/>
</dbReference>
<dbReference type="EMBL" id="CP029347">
    <property type="protein sequence ID" value="AWL12155.1"/>
    <property type="molecule type" value="Genomic_DNA"/>
</dbReference>
<reference evidence="4 5" key="1">
    <citation type="submission" date="2018-05" db="EMBL/GenBank/DDBJ databases">
        <title>Salinimonas sp. HMF8227 Genome sequencing and assembly.</title>
        <authorList>
            <person name="Kang H."/>
            <person name="Kang J."/>
            <person name="Cha I."/>
            <person name="Kim H."/>
            <person name="Joh K."/>
        </authorList>
    </citation>
    <scope>NUCLEOTIDE SEQUENCE [LARGE SCALE GENOMIC DNA]</scope>
    <source>
        <strain evidence="4 5">HMF8227</strain>
    </source>
</reference>
<dbReference type="Proteomes" id="UP000245728">
    <property type="component" value="Chromosome"/>
</dbReference>
<evidence type="ECO:0000256" key="1">
    <source>
        <dbReference type="ARBA" id="ARBA00022801"/>
    </source>
</evidence>
<dbReference type="GO" id="GO:0016787">
    <property type="term" value="F:hydrolase activity"/>
    <property type="evidence" value="ECO:0007669"/>
    <property type="project" value="UniProtKB-KW"/>
</dbReference>
<keyword evidence="1 4" id="KW-0378">Hydrolase</keyword>
<sequence length="241" mass="26670">MSKTESQKPDSSIQDFEPTPVMRKEGSVELEDNRPSKSALLCIDLQYLGAKEGYGIFEEHADSGVSEQAIEYYLDRVWHEVVPNVAKLQKRFREQELEVIHARIQSLTADGRDRSAEHKRLGLHAAPGSKLAEFLPDVAPEDNEIVFNKTASGLFASTNIHYVLGNLGVTDLYIVGVYTNECVSSAVRSAADLGYRVTLISDGTAAITPSLQKSTILTVKERYAKVRQTQEVLEALDNLDS</sequence>
<dbReference type="OrthoDB" id="1157330at2"/>
<feature type="compositionally biased region" description="Basic and acidic residues" evidence="2">
    <location>
        <begin position="22"/>
        <end position="31"/>
    </location>
</feature>
<keyword evidence="5" id="KW-1185">Reference proteome</keyword>
<name>A0A2S2E3C9_9ALTE</name>
<dbReference type="InterPro" id="IPR050272">
    <property type="entry name" value="Isochorismatase-like_hydrls"/>
</dbReference>
<evidence type="ECO:0000313" key="5">
    <source>
        <dbReference type="Proteomes" id="UP000245728"/>
    </source>
</evidence>
<dbReference type="AlphaFoldDB" id="A0A2S2E3C9"/>
<dbReference type="KEGG" id="salh:HMF8227_01682"/>